<dbReference type="Gene3D" id="1.10.10.10">
    <property type="entry name" value="Winged helix-like DNA-binding domain superfamily/Winged helix DNA-binding domain"/>
    <property type="match status" value="1"/>
</dbReference>
<dbReference type="GO" id="GO:0003677">
    <property type="term" value="F:DNA binding"/>
    <property type="evidence" value="ECO:0007669"/>
    <property type="project" value="UniProtKB-KW"/>
</dbReference>
<gene>
    <name evidence="5" type="ORF">DVH02_20795</name>
</gene>
<evidence type="ECO:0000313" key="5">
    <source>
        <dbReference type="EMBL" id="RDG36286.1"/>
    </source>
</evidence>
<accession>A0A370B979</accession>
<keyword evidence="2" id="KW-0238">DNA-binding</keyword>
<dbReference type="Pfam" id="PF00392">
    <property type="entry name" value="GntR"/>
    <property type="match status" value="1"/>
</dbReference>
<dbReference type="InterPro" id="IPR000524">
    <property type="entry name" value="Tscrpt_reg_HTH_GntR"/>
</dbReference>
<dbReference type="InterPro" id="IPR011711">
    <property type="entry name" value="GntR_C"/>
</dbReference>
<dbReference type="PANTHER" id="PTHR43537:SF5">
    <property type="entry name" value="UXU OPERON TRANSCRIPTIONAL REGULATOR"/>
    <property type="match status" value="1"/>
</dbReference>
<dbReference type="Gene3D" id="1.20.120.530">
    <property type="entry name" value="GntR ligand-binding domain-like"/>
    <property type="match status" value="1"/>
</dbReference>
<dbReference type="OrthoDB" id="8680240at2"/>
<evidence type="ECO:0000313" key="6">
    <source>
        <dbReference type="Proteomes" id="UP000253741"/>
    </source>
</evidence>
<dbReference type="GO" id="GO:0003700">
    <property type="term" value="F:DNA-binding transcription factor activity"/>
    <property type="evidence" value="ECO:0007669"/>
    <property type="project" value="InterPro"/>
</dbReference>
<feature type="domain" description="HTH gntR-type" evidence="4">
    <location>
        <begin position="17"/>
        <end position="84"/>
    </location>
</feature>
<dbReference type="SUPFAM" id="SSF48008">
    <property type="entry name" value="GntR ligand-binding domain-like"/>
    <property type="match status" value="1"/>
</dbReference>
<evidence type="ECO:0000256" key="1">
    <source>
        <dbReference type="ARBA" id="ARBA00023015"/>
    </source>
</evidence>
<reference evidence="5 6" key="1">
    <citation type="submission" date="2018-07" db="EMBL/GenBank/DDBJ databases">
        <title>Streptomyces species from bats.</title>
        <authorList>
            <person name="Dunlap C."/>
        </authorList>
    </citation>
    <scope>NUCLEOTIDE SEQUENCE [LARGE SCALE GENOMIC DNA]</scope>
    <source>
        <strain evidence="5 6">AC230</strain>
    </source>
</reference>
<comment type="caution">
    <text evidence="5">The sequence shown here is derived from an EMBL/GenBank/DDBJ whole genome shotgun (WGS) entry which is preliminary data.</text>
</comment>
<dbReference type="Proteomes" id="UP000253741">
    <property type="component" value="Unassembled WGS sequence"/>
</dbReference>
<dbReference type="EMBL" id="QQNA01000166">
    <property type="protein sequence ID" value="RDG36286.1"/>
    <property type="molecule type" value="Genomic_DNA"/>
</dbReference>
<evidence type="ECO:0000259" key="4">
    <source>
        <dbReference type="PROSITE" id="PS50949"/>
    </source>
</evidence>
<organism evidence="5 6">
    <name type="scientific">Streptomyces corynorhini</name>
    <dbReference type="NCBI Taxonomy" id="2282652"/>
    <lineage>
        <taxon>Bacteria</taxon>
        <taxon>Bacillati</taxon>
        <taxon>Actinomycetota</taxon>
        <taxon>Actinomycetes</taxon>
        <taxon>Kitasatosporales</taxon>
        <taxon>Streptomycetaceae</taxon>
        <taxon>Streptomyces</taxon>
    </lineage>
</organism>
<dbReference type="PROSITE" id="PS50949">
    <property type="entry name" value="HTH_GNTR"/>
    <property type="match status" value="1"/>
</dbReference>
<dbReference type="Pfam" id="PF07729">
    <property type="entry name" value="FCD"/>
    <property type="match status" value="1"/>
</dbReference>
<dbReference type="InterPro" id="IPR008920">
    <property type="entry name" value="TF_FadR/GntR_C"/>
</dbReference>
<keyword evidence="6" id="KW-1185">Reference proteome</keyword>
<dbReference type="SMART" id="SM00895">
    <property type="entry name" value="FCD"/>
    <property type="match status" value="1"/>
</dbReference>
<evidence type="ECO:0000256" key="3">
    <source>
        <dbReference type="ARBA" id="ARBA00023163"/>
    </source>
</evidence>
<dbReference type="InterPro" id="IPR036390">
    <property type="entry name" value="WH_DNA-bd_sf"/>
</dbReference>
<keyword evidence="1" id="KW-0805">Transcription regulation</keyword>
<proteinExistence type="predicted"/>
<dbReference type="SUPFAM" id="SSF46785">
    <property type="entry name" value="Winged helix' DNA-binding domain"/>
    <property type="match status" value="1"/>
</dbReference>
<name>A0A370B979_9ACTN</name>
<sequence>MTERAGPRRQGLAEPGLSHAERAYRAIRDRLVMLDIRPGAPVNEEQLAHSLGLGRTPVREALKRLQYERLIAAYPRRGTFATEVNITDLAHISEVRRQLEPMAAAQAARRAGAGDRARLTALLREPGIIEGPETGSAPRPPEELMRLDLAVHRAIYTAARNPYLEDTLVQYDNLATRVWCLFVDRLPGMADHIREHGPLLRTVVAGDAEKAAELARGHIDGFERAIRAVI</sequence>
<dbReference type="SMART" id="SM00345">
    <property type="entry name" value="HTH_GNTR"/>
    <property type="match status" value="1"/>
</dbReference>
<dbReference type="RefSeq" id="WP_114625345.1">
    <property type="nucleotide sequence ID" value="NZ_QQNA01000166.1"/>
</dbReference>
<dbReference type="InterPro" id="IPR036388">
    <property type="entry name" value="WH-like_DNA-bd_sf"/>
</dbReference>
<keyword evidence="3" id="KW-0804">Transcription</keyword>
<dbReference type="PANTHER" id="PTHR43537">
    <property type="entry name" value="TRANSCRIPTIONAL REGULATOR, GNTR FAMILY"/>
    <property type="match status" value="1"/>
</dbReference>
<evidence type="ECO:0000256" key="2">
    <source>
        <dbReference type="ARBA" id="ARBA00023125"/>
    </source>
</evidence>
<dbReference type="AlphaFoldDB" id="A0A370B979"/>
<protein>
    <submittedName>
        <fullName evidence="5">GntR family transcriptional regulator</fullName>
    </submittedName>
</protein>